<sequence>MGNSKRASTQIRPFDADDITTASTRPFDDDGYDPRLLSQRFNESYFAAADDEEHYIAVADPPYHGDGLPPLTILEESPPPSKTSAPPGFVTLPACRSLTAGVVLDTSFVPPLIYAFMGSSKDIAIGPSRRGVSLAWKFGFFIDFLSHAAIVGFMAGAAITIALQQLKSLLGVKNFTKKTDIVSVMRSVWSSVHHGWNWQTIGIGLSFMAFLLFTKYTDLSLGVYILCKNPPTSDKAKDCYIGKDPKLLLANPGPVVIEKLQTSNFATAIGQDKIFLTVEDAVLTCAPKMEEP</sequence>
<dbReference type="OrthoDB" id="1746179at2759"/>
<evidence type="ECO:0000313" key="9">
    <source>
        <dbReference type="Proteomes" id="UP000325577"/>
    </source>
</evidence>
<keyword evidence="2 6" id="KW-0812">Transmembrane</keyword>
<dbReference type="InterPro" id="IPR002052">
    <property type="entry name" value="DNA_methylase_N6_adenine_CS"/>
</dbReference>
<feature type="region of interest" description="Disordered" evidence="5">
    <location>
        <begin position="1"/>
        <end position="35"/>
    </location>
</feature>
<evidence type="ECO:0000256" key="5">
    <source>
        <dbReference type="SAM" id="MobiDB-lite"/>
    </source>
</evidence>
<organism evidence="8 9">
    <name type="scientific">Nyssa sinensis</name>
    <dbReference type="NCBI Taxonomy" id="561372"/>
    <lineage>
        <taxon>Eukaryota</taxon>
        <taxon>Viridiplantae</taxon>
        <taxon>Streptophyta</taxon>
        <taxon>Embryophyta</taxon>
        <taxon>Tracheophyta</taxon>
        <taxon>Spermatophyta</taxon>
        <taxon>Magnoliopsida</taxon>
        <taxon>eudicotyledons</taxon>
        <taxon>Gunneridae</taxon>
        <taxon>Pentapetalae</taxon>
        <taxon>asterids</taxon>
        <taxon>Cornales</taxon>
        <taxon>Nyssaceae</taxon>
        <taxon>Nyssa</taxon>
    </lineage>
</organism>
<gene>
    <name evidence="8" type="ORF">F0562_020371</name>
</gene>
<evidence type="ECO:0000256" key="1">
    <source>
        <dbReference type="ARBA" id="ARBA00004141"/>
    </source>
</evidence>
<evidence type="ECO:0000256" key="6">
    <source>
        <dbReference type="SAM" id="Phobius"/>
    </source>
</evidence>
<accession>A0A5J5BUY9</accession>
<dbReference type="GO" id="GO:0008168">
    <property type="term" value="F:methyltransferase activity"/>
    <property type="evidence" value="ECO:0007669"/>
    <property type="project" value="InterPro"/>
</dbReference>
<dbReference type="InterPro" id="IPR001902">
    <property type="entry name" value="SLC26A/SulP_fam"/>
</dbReference>
<dbReference type="Pfam" id="PF00916">
    <property type="entry name" value="Sulfate_transp"/>
    <property type="match status" value="1"/>
</dbReference>
<feature type="domain" description="SLC26A/SulP transporter" evidence="7">
    <location>
        <begin position="137"/>
        <end position="216"/>
    </location>
</feature>
<keyword evidence="9" id="KW-1185">Reference proteome</keyword>
<dbReference type="PANTHER" id="PTHR11814">
    <property type="entry name" value="SULFATE TRANSPORTER"/>
    <property type="match status" value="1"/>
</dbReference>
<comment type="subcellular location">
    <subcellularLocation>
        <location evidence="1">Membrane</location>
        <topology evidence="1">Multi-pass membrane protein</topology>
    </subcellularLocation>
</comment>
<evidence type="ECO:0000256" key="3">
    <source>
        <dbReference type="ARBA" id="ARBA00022989"/>
    </source>
</evidence>
<dbReference type="GO" id="GO:0055085">
    <property type="term" value="P:transmembrane transport"/>
    <property type="evidence" value="ECO:0007669"/>
    <property type="project" value="InterPro"/>
</dbReference>
<proteinExistence type="predicted"/>
<dbReference type="Gene3D" id="3.30.750.24">
    <property type="entry name" value="STAS domain"/>
    <property type="match status" value="1"/>
</dbReference>
<name>A0A5J5BUY9_9ASTE</name>
<evidence type="ECO:0000256" key="2">
    <source>
        <dbReference type="ARBA" id="ARBA00022692"/>
    </source>
</evidence>
<evidence type="ECO:0000256" key="4">
    <source>
        <dbReference type="ARBA" id="ARBA00023136"/>
    </source>
</evidence>
<dbReference type="PROSITE" id="PS00092">
    <property type="entry name" value="N6_MTASE"/>
    <property type="match status" value="1"/>
</dbReference>
<reference evidence="8 9" key="1">
    <citation type="submission" date="2019-09" db="EMBL/GenBank/DDBJ databases">
        <title>A chromosome-level genome assembly of the Chinese tupelo Nyssa sinensis.</title>
        <authorList>
            <person name="Yang X."/>
            <person name="Kang M."/>
            <person name="Yang Y."/>
            <person name="Xiong H."/>
            <person name="Wang M."/>
            <person name="Zhang Z."/>
            <person name="Wang Z."/>
            <person name="Wu H."/>
            <person name="Ma T."/>
            <person name="Liu J."/>
            <person name="Xi Z."/>
        </authorList>
    </citation>
    <scope>NUCLEOTIDE SEQUENCE [LARGE SCALE GENOMIC DNA]</scope>
    <source>
        <strain evidence="8">J267</strain>
        <tissue evidence="8">Leaf</tissue>
    </source>
</reference>
<dbReference type="InterPro" id="IPR036513">
    <property type="entry name" value="STAS_dom_sf"/>
</dbReference>
<evidence type="ECO:0000313" key="8">
    <source>
        <dbReference type="EMBL" id="KAA8545587.1"/>
    </source>
</evidence>
<feature type="compositionally biased region" description="Polar residues" evidence="5">
    <location>
        <begin position="1"/>
        <end position="11"/>
    </location>
</feature>
<dbReference type="AlphaFoldDB" id="A0A5J5BUY9"/>
<feature type="transmembrane region" description="Helical" evidence="6">
    <location>
        <begin position="196"/>
        <end position="214"/>
    </location>
</feature>
<keyword evidence="3 6" id="KW-1133">Transmembrane helix</keyword>
<keyword evidence="4 6" id="KW-0472">Membrane</keyword>
<dbReference type="Proteomes" id="UP000325577">
    <property type="component" value="Linkage Group LG10"/>
</dbReference>
<protein>
    <recommendedName>
        <fullName evidence="7">SLC26A/SulP transporter domain-containing protein</fullName>
    </recommendedName>
</protein>
<evidence type="ECO:0000259" key="7">
    <source>
        <dbReference type="Pfam" id="PF00916"/>
    </source>
</evidence>
<dbReference type="GO" id="GO:0003676">
    <property type="term" value="F:nucleic acid binding"/>
    <property type="evidence" value="ECO:0007669"/>
    <property type="project" value="InterPro"/>
</dbReference>
<dbReference type="GO" id="GO:0016020">
    <property type="term" value="C:membrane"/>
    <property type="evidence" value="ECO:0007669"/>
    <property type="project" value="UniProtKB-SubCell"/>
</dbReference>
<dbReference type="EMBL" id="CM018033">
    <property type="protein sequence ID" value="KAA8545587.1"/>
    <property type="molecule type" value="Genomic_DNA"/>
</dbReference>
<dbReference type="InterPro" id="IPR011547">
    <property type="entry name" value="SLC26A/SulP_dom"/>
</dbReference>
<feature type="transmembrane region" description="Helical" evidence="6">
    <location>
        <begin position="138"/>
        <end position="163"/>
    </location>
</feature>
<dbReference type="GO" id="GO:0032259">
    <property type="term" value="P:methylation"/>
    <property type="evidence" value="ECO:0007669"/>
    <property type="project" value="InterPro"/>
</dbReference>